<dbReference type="FunFam" id="3.30.200.20:FF:000168">
    <property type="entry name" value="L-type lectin-domain containing receptor kinase IX.1"/>
    <property type="match status" value="1"/>
</dbReference>
<keyword evidence="6" id="KW-0723">Serine/threonine-protein kinase</keyword>
<dbReference type="Gene3D" id="1.10.510.10">
    <property type="entry name" value="Transferase(Phosphotransferase) domain 1"/>
    <property type="match status" value="1"/>
</dbReference>
<reference evidence="26 27" key="1">
    <citation type="submission" date="2023-12" db="EMBL/GenBank/DDBJ databases">
        <title>A high-quality genome assembly for Dillenia turbinata (Dilleniales).</title>
        <authorList>
            <person name="Chanderbali A."/>
        </authorList>
    </citation>
    <scope>NUCLEOTIDE SEQUENCE [LARGE SCALE GENOMIC DNA]</scope>
    <source>
        <strain evidence="26">LSX21</strain>
        <tissue evidence="26">Leaf</tissue>
    </source>
</reference>
<evidence type="ECO:0000256" key="12">
    <source>
        <dbReference type="ARBA" id="ARBA00022777"/>
    </source>
</evidence>
<dbReference type="CDD" id="cd14066">
    <property type="entry name" value="STKc_IRAK"/>
    <property type="match status" value="1"/>
</dbReference>
<dbReference type="Pfam" id="PF00139">
    <property type="entry name" value="Lectin_legB"/>
    <property type="match status" value="1"/>
</dbReference>
<dbReference type="AlphaFoldDB" id="A0AAN8ZT16"/>
<dbReference type="PROSITE" id="PS00307">
    <property type="entry name" value="LECTIN_LEGUME_BETA"/>
    <property type="match status" value="1"/>
</dbReference>
<dbReference type="PROSITE" id="PS00308">
    <property type="entry name" value="LECTIN_LEGUME_ALPHA"/>
    <property type="match status" value="1"/>
</dbReference>
<comment type="caution">
    <text evidence="26">The sequence shown here is derived from an EMBL/GenBank/DDBJ whole genome shotgun (WGS) entry which is preliminary data.</text>
</comment>
<dbReference type="FunFam" id="1.10.510.10:FF:000240">
    <property type="entry name" value="Lectin-domain containing receptor kinase A4.3"/>
    <property type="match status" value="1"/>
</dbReference>
<dbReference type="InterPro" id="IPR019825">
    <property type="entry name" value="Lectin_legB_Mn/Ca_BS"/>
</dbReference>
<dbReference type="SUPFAM" id="SSF56112">
    <property type="entry name" value="Protein kinase-like (PK-like)"/>
    <property type="match status" value="1"/>
</dbReference>
<keyword evidence="8 23" id="KW-0812">Transmembrane</keyword>
<dbReference type="Gene3D" id="2.60.120.200">
    <property type="match status" value="1"/>
</dbReference>
<dbReference type="InterPro" id="IPR050528">
    <property type="entry name" value="L-type_Lectin-RKs"/>
</dbReference>
<proteinExistence type="inferred from homology"/>
<dbReference type="PROSITE" id="PS00107">
    <property type="entry name" value="PROTEIN_KINASE_ATP"/>
    <property type="match status" value="1"/>
</dbReference>
<dbReference type="InterPro" id="IPR001220">
    <property type="entry name" value="Legume_lectin_dom"/>
</dbReference>
<dbReference type="InterPro" id="IPR000985">
    <property type="entry name" value="Lectin_LegA_CS"/>
</dbReference>
<evidence type="ECO:0000256" key="9">
    <source>
        <dbReference type="ARBA" id="ARBA00022729"/>
    </source>
</evidence>
<feature type="signal peptide" evidence="24">
    <location>
        <begin position="1"/>
        <end position="16"/>
    </location>
</feature>
<evidence type="ECO:0000256" key="5">
    <source>
        <dbReference type="ARBA" id="ARBA00022475"/>
    </source>
</evidence>
<evidence type="ECO:0000256" key="11">
    <source>
        <dbReference type="ARBA" id="ARBA00022741"/>
    </source>
</evidence>
<dbReference type="FunFam" id="2.60.120.200:FF:000103">
    <property type="entry name" value="L-type lectin-domain containing receptor kinase IX.1"/>
    <property type="match status" value="1"/>
</dbReference>
<evidence type="ECO:0000256" key="17">
    <source>
        <dbReference type="ARBA" id="ARBA00023170"/>
    </source>
</evidence>
<evidence type="ECO:0000256" key="6">
    <source>
        <dbReference type="ARBA" id="ARBA00022527"/>
    </source>
</evidence>
<dbReference type="PROSITE" id="PS50011">
    <property type="entry name" value="PROTEIN_KINASE_DOM"/>
    <property type="match status" value="1"/>
</dbReference>
<keyword evidence="17" id="KW-0675">Receptor</keyword>
<feature type="binding site" evidence="22">
    <location>
        <position position="380"/>
    </location>
    <ligand>
        <name>ATP</name>
        <dbReference type="ChEBI" id="CHEBI:30616"/>
    </ligand>
</feature>
<keyword evidence="9 24" id="KW-0732">Signal</keyword>
<comment type="similarity">
    <text evidence="2">In the N-terminal section; belongs to the leguminous lectin family.</text>
</comment>
<dbReference type="GO" id="GO:0030246">
    <property type="term" value="F:carbohydrate binding"/>
    <property type="evidence" value="ECO:0007669"/>
    <property type="project" value="UniProtKB-KW"/>
</dbReference>
<protein>
    <recommendedName>
        <fullName evidence="4">non-specific serine/threonine protein kinase</fullName>
        <ecNumber evidence="4">2.7.11.1</ecNumber>
    </recommendedName>
</protein>
<evidence type="ECO:0000256" key="23">
    <source>
        <dbReference type="SAM" id="Phobius"/>
    </source>
</evidence>
<sequence>MLTFSILMISNATSLSFDIPQLTPNDRNINFTGSAYVSDSGIQLTPNERGESRYGKAGRATYKQSMHLWDKASGSLSDFNTNFSFIIDSEEDPNYGDGIAFFLAPNGSDIPNGAAGSALGLTSGKQMFNTTANCFVAVEFDTFSNYWDPEFSHVGININSLISVANTTWRASIMDGKTNDVYISYNSSSKNLTVIFTGYTLNIKYEQSLSQIIDLSLYLPEYVGFGFSAATGKLFERNSINSWAFNSSLQVERHGVSPPPPVAATPMTQAPPAIFITGRHSRGTVVGISAGMGALVSGTGLVWIGLWWKRKVTQREDETVLGISLDCEFEKGTGPRRFSYDELARATKNFAEKGKLGQGGFGGVYKGLLPNPRTYIAVKKVAKGSKQGLKEYIAEIKIISQVRHRNLVQLIGWCHKKEELLLVYEFMPNGSLDTHLFKGKTLLAWPLRYKIAQGLASALFYLHKGCDQCVVHRDIKSSNVMLDSTFDAKLGDFGLARLVDHGKASDTTILAGTIGYMAPECAITGKASKESDVYSFGVVCLEIACGRRAMNPTEANGRLRLVEWVWELYGIQNLKEAADPKLREEFDEKQMERLIIVGLWCAQPDGNIRPSIHQVISVLNFEAESPKLPPTMPVATYLPHPAGQIQSPP</sequence>
<dbReference type="SUPFAM" id="SSF49899">
    <property type="entry name" value="Concanavalin A-like lectins/glucanases"/>
    <property type="match status" value="1"/>
</dbReference>
<keyword evidence="7" id="KW-0808">Transferase</keyword>
<dbReference type="EC" id="2.7.11.1" evidence="4"/>
<evidence type="ECO:0000256" key="13">
    <source>
        <dbReference type="ARBA" id="ARBA00022821"/>
    </source>
</evidence>
<dbReference type="PANTHER" id="PTHR27007">
    <property type="match status" value="1"/>
</dbReference>
<evidence type="ECO:0000256" key="3">
    <source>
        <dbReference type="ARBA" id="ARBA00010217"/>
    </source>
</evidence>
<evidence type="ECO:0000256" key="2">
    <source>
        <dbReference type="ARBA" id="ARBA00008536"/>
    </source>
</evidence>
<keyword evidence="15 23" id="KW-1133">Transmembrane helix</keyword>
<comment type="function">
    <text evidence="19">Involved in resistance response to the pathogenic oomycetes Phytophthora infestans and Phytophthora capsici.</text>
</comment>
<keyword evidence="5" id="KW-1003">Cell membrane</keyword>
<dbReference type="InterPro" id="IPR008271">
    <property type="entry name" value="Ser/Thr_kinase_AS"/>
</dbReference>
<name>A0AAN8ZT16_9MAGN</name>
<evidence type="ECO:0000256" key="19">
    <source>
        <dbReference type="ARBA" id="ARBA00058054"/>
    </source>
</evidence>
<feature type="domain" description="Protein kinase" evidence="25">
    <location>
        <begin position="350"/>
        <end position="628"/>
    </location>
</feature>
<evidence type="ECO:0000256" key="8">
    <source>
        <dbReference type="ARBA" id="ARBA00022692"/>
    </source>
</evidence>
<evidence type="ECO:0000256" key="14">
    <source>
        <dbReference type="ARBA" id="ARBA00022840"/>
    </source>
</evidence>
<keyword evidence="27" id="KW-1185">Reference proteome</keyword>
<evidence type="ECO:0000256" key="10">
    <source>
        <dbReference type="ARBA" id="ARBA00022734"/>
    </source>
</evidence>
<dbReference type="GO" id="GO:0005524">
    <property type="term" value="F:ATP binding"/>
    <property type="evidence" value="ECO:0007669"/>
    <property type="project" value="UniProtKB-UniRule"/>
</dbReference>
<feature type="chain" id="PRO_5042994930" description="non-specific serine/threonine protein kinase" evidence="24">
    <location>
        <begin position="17"/>
        <end position="649"/>
    </location>
</feature>
<evidence type="ECO:0000256" key="1">
    <source>
        <dbReference type="ARBA" id="ARBA00004251"/>
    </source>
</evidence>
<comment type="function">
    <text evidence="20">Promotes hydrogen peroxide H(2)O(2) production and cell death.</text>
</comment>
<comment type="subunit">
    <text evidence="21">Interacts with ABCG40.</text>
</comment>
<dbReference type="CDD" id="cd06899">
    <property type="entry name" value="lectin_legume_LecRK_Arcelin_ConA"/>
    <property type="match status" value="1"/>
</dbReference>
<dbReference type="Gene3D" id="3.30.200.20">
    <property type="entry name" value="Phosphorylase Kinase, domain 1"/>
    <property type="match status" value="1"/>
</dbReference>
<evidence type="ECO:0000256" key="21">
    <source>
        <dbReference type="ARBA" id="ARBA00063357"/>
    </source>
</evidence>
<evidence type="ECO:0000256" key="18">
    <source>
        <dbReference type="ARBA" id="ARBA00023180"/>
    </source>
</evidence>
<dbReference type="InterPro" id="IPR000719">
    <property type="entry name" value="Prot_kinase_dom"/>
</dbReference>
<dbReference type="InterPro" id="IPR017441">
    <property type="entry name" value="Protein_kinase_ATP_BS"/>
</dbReference>
<evidence type="ECO:0000313" key="26">
    <source>
        <dbReference type="EMBL" id="KAK6945843.1"/>
    </source>
</evidence>
<dbReference type="GO" id="GO:0002229">
    <property type="term" value="P:defense response to oomycetes"/>
    <property type="evidence" value="ECO:0007669"/>
    <property type="project" value="UniProtKB-ARBA"/>
</dbReference>
<accession>A0AAN8ZT16</accession>
<dbReference type="GO" id="GO:0005886">
    <property type="term" value="C:plasma membrane"/>
    <property type="evidence" value="ECO:0007669"/>
    <property type="project" value="UniProtKB-SubCell"/>
</dbReference>
<evidence type="ECO:0000256" key="20">
    <source>
        <dbReference type="ARBA" id="ARBA00058818"/>
    </source>
</evidence>
<keyword evidence="16 23" id="KW-0472">Membrane</keyword>
<evidence type="ECO:0000256" key="16">
    <source>
        <dbReference type="ARBA" id="ARBA00023136"/>
    </source>
</evidence>
<evidence type="ECO:0000256" key="4">
    <source>
        <dbReference type="ARBA" id="ARBA00012513"/>
    </source>
</evidence>
<keyword evidence="18" id="KW-0325">Glycoprotein</keyword>
<comment type="subcellular location">
    <subcellularLocation>
        <location evidence="1">Cell membrane</location>
        <topology evidence="1">Single-pass type I membrane protein</topology>
    </subcellularLocation>
</comment>
<comment type="similarity">
    <text evidence="3">In the C-terminal section; belongs to the protein kinase superfamily. Ser/Thr protein kinase family.</text>
</comment>
<dbReference type="Pfam" id="PF00069">
    <property type="entry name" value="Pkinase"/>
    <property type="match status" value="1"/>
</dbReference>
<keyword evidence="14 22" id="KW-0067">ATP-binding</keyword>
<dbReference type="Proteomes" id="UP001370490">
    <property type="component" value="Unassembled WGS sequence"/>
</dbReference>
<dbReference type="EMBL" id="JBAMMX010000002">
    <property type="protein sequence ID" value="KAK6945843.1"/>
    <property type="molecule type" value="Genomic_DNA"/>
</dbReference>
<evidence type="ECO:0000256" key="15">
    <source>
        <dbReference type="ARBA" id="ARBA00022989"/>
    </source>
</evidence>
<organism evidence="26 27">
    <name type="scientific">Dillenia turbinata</name>
    <dbReference type="NCBI Taxonomy" id="194707"/>
    <lineage>
        <taxon>Eukaryota</taxon>
        <taxon>Viridiplantae</taxon>
        <taxon>Streptophyta</taxon>
        <taxon>Embryophyta</taxon>
        <taxon>Tracheophyta</taxon>
        <taxon>Spermatophyta</taxon>
        <taxon>Magnoliopsida</taxon>
        <taxon>eudicotyledons</taxon>
        <taxon>Gunneridae</taxon>
        <taxon>Pentapetalae</taxon>
        <taxon>Dilleniales</taxon>
        <taxon>Dilleniaceae</taxon>
        <taxon>Dillenia</taxon>
    </lineage>
</organism>
<keyword evidence="13" id="KW-0611">Plant defense</keyword>
<feature type="transmembrane region" description="Helical" evidence="23">
    <location>
        <begin position="285"/>
        <end position="308"/>
    </location>
</feature>
<keyword evidence="11 22" id="KW-0547">Nucleotide-binding</keyword>
<dbReference type="SMART" id="SM00220">
    <property type="entry name" value="S_TKc"/>
    <property type="match status" value="1"/>
</dbReference>
<dbReference type="InterPro" id="IPR011009">
    <property type="entry name" value="Kinase-like_dom_sf"/>
</dbReference>
<keyword evidence="10" id="KW-0430">Lectin</keyword>
<keyword evidence="12" id="KW-0418">Kinase</keyword>
<dbReference type="InterPro" id="IPR013320">
    <property type="entry name" value="ConA-like_dom_sf"/>
</dbReference>
<gene>
    <name evidence="26" type="ORF">RJ641_013387</name>
</gene>
<dbReference type="GO" id="GO:0004674">
    <property type="term" value="F:protein serine/threonine kinase activity"/>
    <property type="evidence" value="ECO:0007669"/>
    <property type="project" value="UniProtKB-KW"/>
</dbReference>
<evidence type="ECO:0000256" key="22">
    <source>
        <dbReference type="PROSITE-ProRule" id="PRU10141"/>
    </source>
</evidence>
<dbReference type="PROSITE" id="PS00108">
    <property type="entry name" value="PROTEIN_KINASE_ST"/>
    <property type="match status" value="1"/>
</dbReference>
<evidence type="ECO:0000256" key="24">
    <source>
        <dbReference type="SAM" id="SignalP"/>
    </source>
</evidence>
<evidence type="ECO:0000259" key="25">
    <source>
        <dbReference type="PROSITE" id="PS50011"/>
    </source>
</evidence>
<evidence type="ECO:0000256" key="7">
    <source>
        <dbReference type="ARBA" id="ARBA00022679"/>
    </source>
</evidence>
<evidence type="ECO:0000313" key="27">
    <source>
        <dbReference type="Proteomes" id="UP001370490"/>
    </source>
</evidence>
<dbReference type="GO" id="GO:0009626">
    <property type="term" value="P:plant-type hypersensitive response"/>
    <property type="evidence" value="ECO:0007669"/>
    <property type="project" value="UniProtKB-ARBA"/>
</dbReference>